<comment type="caution">
    <text evidence="5">The sequence shown here is derived from an EMBL/GenBank/DDBJ whole genome shotgun (WGS) entry which is preliminary data.</text>
</comment>
<evidence type="ECO:0000256" key="1">
    <source>
        <dbReference type="ARBA" id="ARBA00022450"/>
    </source>
</evidence>
<dbReference type="EMBL" id="JBANRG010000002">
    <property type="protein sequence ID" value="KAK7470229.1"/>
    <property type="molecule type" value="Genomic_DNA"/>
</dbReference>
<dbReference type="Pfam" id="PF23562">
    <property type="entry name" value="AMP-binding_C_3"/>
    <property type="match status" value="1"/>
</dbReference>
<dbReference type="InterPro" id="IPR042099">
    <property type="entry name" value="ANL_N_sf"/>
</dbReference>
<dbReference type="Gene3D" id="3.40.50.720">
    <property type="entry name" value="NAD(P)-binding Rossmann-like Domain"/>
    <property type="match status" value="1"/>
</dbReference>
<dbReference type="InterPro" id="IPR000873">
    <property type="entry name" value="AMP-dep_synth/lig_dom"/>
</dbReference>
<feature type="region of interest" description="Disordered" evidence="3">
    <location>
        <begin position="1"/>
        <end position="33"/>
    </location>
</feature>
<dbReference type="Gene3D" id="3.40.50.12780">
    <property type="entry name" value="N-terminal domain of ligase-like"/>
    <property type="match status" value="1"/>
</dbReference>
<accession>A0ABR1JZW3</accession>
<reference evidence="5 6" key="1">
    <citation type="submission" date="2024-01" db="EMBL/GenBank/DDBJ databases">
        <title>A draft genome for the cacao thread blight pathogen Marasmiellus scandens.</title>
        <authorList>
            <person name="Baruah I.K."/>
            <person name="Leung J."/>
            <person name="Bukari Y."/>
            <person name="Amoako-Attah I."/>
            <person name="Meinhardt L.W."/>
            <person name="Bailey B.A."/>
            <person name="Cohen S.P."/>
        </authorList>
    </citation>
    <scope>NUCLEOTIDE SEQUENCE [LARGE SCALE GENOMIC DNA]</scope>
    <source>
        <strain evidence="5 6">GH-19</strain>
    </source>
</reference>
<organism evidence="5 6">
    <name type="scientific">Marasmiellus scandens</name>
    <dbReference type="NCBI Taxonomy" id="2682957"/>
    <lineage>
        <taxon>Eukaryota</taxon>
        <taxon>Fungi</taxon>
        <taxon>Dikarya</taxon>
        <taxon>Basidiomycota</taxon>
        <taxon>Agaricomycotina</taxon>
        <taxon>Agaricomycetes</taxon>
        <taxon>Agaricomycetidae</taxon>
        <taxon>Agaricales</taxon>
        <taxon>Marasmiineae</taxon>
        <taxon>Omphalotaceae</taxon>
        <taxon>Marasmiellus</taxon>
    </lineage>
</organism>
<dbReference type="InterPro" id="IPR009081">
    <property type="entry name" value="PP-bd_ACP"/>
</dbReference>
<dbReference type="PANTHER" id="PTHR43439">
    <property type="entry name" value="PHENYLACETATE-COENZYME A LIGASE"/>
    <property type="match status" value="1"/>
</dbReference>
<keyword evidence="6" id="KW-1185">Reference proteome</keyword>
<feature type="domain" description="Carrier" evidence="4">
    <location>
        <begin position="592"/>
        <end position="674"/>
    </location>
</feature>
<evidence type="ECO:0000259" key="4">
    <source>
        <dbReference type="PROSITE" id="PS50075"/>
    </source>
</evidence>
<dbReference type="SUPFAM" id="SSF51735">
    <property type="entry name" value="NAD(P)-binding Rossmann-fold domains"/>
    <property type="match status" value="1"/>
</dbReference>
<proteinExistence type="predicted"/>
<protein>
    <recommendedName>
        <fullName evidence="4">Carrier domain-containing protein</fullName>
    </recommendedName>
</protein>
<dbReference type="InterPro" id="IPR013120">
    <property type="entry name" value="FAR_NAD-bd"/>
</dbReference>
<name>A0ABR1JZW3_9AGAR</name>
<dbReference type="InterPro" id="IPR036291">
    <property type="entry name" value="NAD(P)-bd_dom_sf"/>
</dbReference>
<evidence type="ECO:0000313" key="5">
    <source>
        <dbReference type="EMBL" id="KAK7470229.1"/>
    </source>
</evidence>
<dbReference type="InterPro" id="IPR051414">
    <property type="entry name" value="Adenylate-forming_Reductase"/>
</dbReference>
<dbReference type="Pfam" id="PF00501">
    <property type="entry name" value="AMP-binding"/>
    <property type="match status" value="1"/>
</dbReference>
<dbReference type="Pfam" id="PF00550">
    <property type="entry name" value="PP-binding"/>
    <property type="match status" value="1"/>
</dbReference>
<evidence type="ECO:0000256" key="2">
    <source>
        <dbReference type="ARBA" id="ARBA00022553"/>
    </source>
</evidence>
<feature type="compositionally biased region" description="Low complexity" evidence="3">
    <location>
        <begin position="1"/>
        <end position="17"/>
    </location>
</feature>
<dbReference type="Pfam" id="PF07993">
    <property type="entry name" value="NAD_binding_4"/>
    <property type="match status" value="1"/>
</dbReference>
<keyword evidence="2" id="KW-0597">Phosphoprotein</keyword>
<dbReference type="Proteomes" id="UP001498398">
    <property type="component" value="Unassembled WGS sequence"/>
</dbReference>
<dbReference type="InterPro" id="IPR036736">
    <property type="entry name" value="ACP-like_sf"/>
</dbReference>
<evidence type="ECO:0000256" key="3">
    <source>
        <dbReference type="SAM" id="MobiDB-lite"/>
    </source>
</evidence>
<dbReference type="PROSITE" id="PS50075">
    <property type="entry name" value="CARRIER"/>
    <property type="match status" value="1"/>
</dbReference>
<dbReference type="SUPFAM" id="SSF56801">
    <property type="entry name" value="Acetyl-CoA synthetase-like"/>
    <property type="match status" value="1"/>
</dbReference>
<sequence>MSSASATAATTTVTTLAFPPMPRTHARSPSNTTFAVPPLDGSATVLQMLDWHYEHSSSHPFLMYAQPDGSANRVITWKESVEAVYTGAKLIRGRVQRSLGSGIENIDGKVVGILSYSDSIPYTTTMLSVMRANFILFPISPRNSPQAVAHLVDKVGVAHMLVGYDQSMQELMERAIEFLKADYGYSSDRVPTTSMIPLFEDLYLENGKEVVEGVREEIPLKRQSSTAFPKPIPYTTRGFMELAVSPYFGERDLTGKTVSMHTVPMFHAMGMFHLSFAISCGFICVTFPPQLPPIQPTPENGIDGAMKTDVDYVLCVPSMLETWSQTPSYVDWLATRKGILFGGGPLDKNVGDRLSSRGVQLLTVYGSTECGFMCQYVPEQVSTWDYFRFTENIETHLIPADDNTYELVIVANEYFSPRVFNTTVNGINAYATADLVVEHPQKKGYWKILGRVDSQIIHSSGEKTNPGPLESIMNQDPHVAASVMFGHGKFQAGILIEPTREELFDPKDLQRLSEFRNKIWPTVEKMNAFAPQHSRIFKEMILVTSPSKPFSYTAKNTPRNNAIIREYAPEIEAIYISLEESTQSSIPAPAQWDPESSAEFVRAVVKKVLSVEDIEDEDDIFQRGGDSLQATWIKNSILRALRDSAKIDTREATGNFVYEYPTIASLSAFVSSAARNGVLGGSRGFEAQVKADAESMHRMVEKYSKTFALASGDKCPANDGKVVLMTGSTGGVGAHILHRLLEDPTVEKVYALIRKGSVDISTKQVDAFVERGVDVELIHSEKLTLLEANLSEEKFGLQESVFEDVKSSVTHIIANAWRVDFNIGLSSFESDIKGLRYMVDLALATNSLLVFISSIAVFQRFMYAKKRPFPEEHLPAEVASGGGYPQGKWVSEQVMQNAASIAGLRSVVVRLGQACGSPNGSWNSKEWLPALVRSAPYLGCIADDDRLMSWIPADMVARAIRDFLNVPEAETTGKTSIVHLIHPRPVQWSTLARLIASRLKVDVVPFAQWIERLEHAGQMDQDAEKKISALRILPFYKAIASAFEEPGLEAFSLAEIEIENAKRLSSTLSNPNVPQLGEEHVDRWLSYWQLE</sequence>
<dbReference type="Gene3D" id="1.10.1200.10">
    <property type="entry name" value="ACP-like"/>
    <property type="match status" value="1"/>
</dbReference>
<dbReference type="SUPFAM" id="SSF47336">
    <property type="entry name" value="ACP-like"/>
    <property type="match status" value="1"/>
</dbReference>
<keyword evidence="1" id="KW-0596">Phosphopantetheine</keyword>
<evidence type="ECO:0000313" key="6">
    <source>
        <dbReference type="Proteomes" id="UP001498398"/>
    </source>
</evidence>
<gene>
    <name evidence="5" type="ORF">VKT23_001663</name>
</gene>
<dbReference type="PANTHER" id="PTHR43439:SF2">
    <property type="entry name" value="ENZYME, PUTATIVE (JCVI)-RELATED"/>
    <property type="match status" value="1"/>
</dbReference>